<feature type="domain" description="PAS" evidence="2">
    <location>
        <begin position="254"/>
        <end position="309"/>
    </location>
</feature>
<dbReference type="InterPro" id="IPR001610">
    <property type="entry name" value="PAC"/>
</dbReference>
<dbReference type="SUPFAM" id="SSF55785">
    <property type="entry name" value="PYP-like sensor domain (PAS domain)"/>
    <property type="match status" value="1"/>
</dbReference>
<dbReference type="SMART" id="SM00086">
    <property type="entry name" value="PAC"/>
    <property type="match status" value="1"/>
</dbReference>
<dbReference type="InterPro" id="IPR000014">
    <property type="entry name" value="PAS"/>
</dbReference>
<evidence type="ECO:0000259" key="5">
    <source>
        <dbReference type="PROSITE" id="PS50887"/>
    </source>
</evidence>
<dbReference type="PANTHER" id="PTHR44757:SF2">
    <property type="entry name" value="BIOFILM ARCHITECTURE MAINTENANCE PROTEIN MBAA"/>
    <property type="match status" value="1"/>
</dbReference>
<evidence type="ECO:0000259" key="3">
    <source>
        <dbReference type="PROSITE" id="PS50113"/>
    </source>
</evidence>
<dbReference type="PANTHER" id="PTHR44757">
    <property type="entry name" value="DIGUANYLATE CYCLASE DGCP"/>
    <property type="match status" value="1"/>
</dbReference>
<evidence type="ECO:0000313" key="7">
    <source>
        <dbReference type="EMBL" id="SFV74444.1"/>
    </source>
</evidence>
<dbReference type="CDD" id="cd01948">
    <property type="entry name" value="EAL"/>
    <property type="match status" value="1"/>
</dbReference>
<dbReference type="InterPro" id="IPR029787">
    <property type="entry name" value="Nucleotide_cyclase"/>
</dbReference>
<evidence type="ECO:0000259" key="2">
    <source>
        <dbReference type="PROSITE" id="PS50112"/>
    </source>
</evidence>
<dbReference type="InterPro" id="IPR035919">
    <property type="entry name" value="EAL_sf"/>
</dbReference>
<dbReference type="SMART" id="SM00267">
    <property type="entry name" value="GGDEF"/>
    <property type="match status" value="1"/>
</dbReference>
<dbReference type="EMBL" id="FPHB01000022">
    <property type="protein sequence ID" value="SFV53587.1"/>
    <property type="molecule type" value="Genomic_DNA"/>
</dbReference>
<gene>
    <name evidence="7" type="ORF">MNB_SM-3-1356</name>
    <name evidence="6" type="ORF">MNB_SM-7-942</name>
</gene>
<dbReference type="PROSITE" id="PS50112">
    <property type="entry name" value="PAS"/>
    <property type="match status" value="1"/>
</dbReference>
<feature type="transmembrane region" description="Helical" evidence="1">
    <location>
        <begin position="158"/>
        <end position="180"/>
    </location>
</feature>
<dbReference type="Pfam" id="PF00563">
    <property type="entry name" value="EAL"/>
    <property type="match status" value="1"/>
</dbReference>
<sequence length="786" mass="91642">MKKVLKKKGSIKQELLKSIFFSVFSTAFIGYALFFQFYIEKEIEEDVHTSKIIGDLIGQDVVKIIYLNDIATASDVSTQLKSFENILNVTLHKKDGSVFFQYAKDNKPYKVSSVCQTTHLDTIKKEDNSITFCSKLFYNDRFIAYANYTFKLEGFQKIFFDTINTFLMILLFIFLLLYILSSYQASKFTAPILYLVKFLENIKNEQFLKNRITRQEENEFGVLYDEINIMLERMERAYYEVQIASVAFETQHGMLIADKERKVLKVNHSFEKITQYKEEEVIGKEISFLSPTQSSDEFYQAIEKSLKTQDYFIGELDDYKKDGTRYDAQILIQTVLDDGGDIAYYVISLRDITKEKETNQKLEQLKYYSPLTGLMNRTLLEKELQEELEKKKEKVYGFIGINIEKFRMINEVYGFSIGNQLLAKIAKILQNNFKGHKIAQIGIDEFFLCFSYENTKDIYDVIEFEAQKIVQLFQKPFIIDNKELFVSIHMGITTQKTNELKDVKTILKEVVGAINIAKEQDKLLSFYDQSYQIKSMEHLDLYSQLKRAIKNGEFELFYQLQTNENKEFVGAEALMRWRKSDGEIVPPYKFIPLLENSGLILELSYWIVETACLQILKWQENEKTKNFTLSINACVKEFYSKNFIKNIQDNLQKYNVPKGLLKVELLESMLAGDIDFVLERMQSLRALGVKISLDDFGTGYSSLAYLKRLPINQIKIDQGFIKNITQDKHDRAIVKSILSLQDAFDVHIIAEGVETKEDYELLKEMGCYLYQGYYFAKPKPISEIEL</sequence>
<dbReference type="NCBIfam" id="TIGR00254">
    <property type="entry name" value="GGDEF"/>
    <property type="match status" value="1"/>
</dbReference>
<dbReference type="EMBL" id="FPHP01000001">
    <property type="protein sequence ID" value="SFV74444.1"/>
    <property type="molecule type" value="Genomic_DNA"/>
</dbReference>
<name>A0A1W1BJ89_9ZZZZ</name>
<dbReference type="SMART" id="SM00052">
    <property type="entry name" value="EAL"/>
    <property type="match status" value="1"/>
</dbReference>
<dbReference type="PROSITE" id="PS50887">
    <property type="entry name" value="GGDEF"/>
    <property type="match status" value="1"/>
</dbReference>
<dbReference type="InterPro" id="IPR043128">
    <property type="entry name" value="Rev_trsase/Diguanyl_cyclase"/>
</dbReference>
<keyword evidence="1" id="KW-0472">Membrane</keyword>
<dbReference type="Gene3D" id="3.30.70.270">
    <property type="match status" value="1"/>
</dbReference>
<dbReference type="Pfam" id="PF00990">
    <property type="entry name" value="GGDEF"/>
    <property type="match status" value="1"/>
</dbReference>
<dbReference type="InterPro" id="IPR001633">
    <property type="entry name" value="EAL_dom"/>
</dbReference>
<dbReference type="PROSITE" id="PS50113">
    <property type="entry name" value="PAC"/>
    <property type="match status" value="1"/>
</dbReference>
<dbReference type="Pfam" id="PF13426">
    <property type="entry name" value="PAS_9"/>
    <property type="match status" value="1"/>
</dbReference>
<reference evidence="6" key="1">
    <citation type="submission" date="2016-10" db="EMBL/GenBank/DDBJ databases">
        <authorList>
            <person name="de Groot N.N."/>
        </authorList>
    </citation>
    <scope>NUCLEOTIDE SEQUENCE</scope>
</reference>
<dbReference type="PROSITE" id="PS50883">
    <property type="entry name" value="EAL"/>
    <property type="match status" value="1"/>
</dbReference>
<evidence type="ECO:0000313" key="6">
    <source>
        <dbReference type="EMBL" id="SFV53587.1"/>
    </source>
</evidence>
<feature type="transmembrane region" description="Helical" evidence="1">
    <location>
        <begin position="20"/>
        <end position="39"/>
    </location>
</feature>
<dbReference type="InterPro" id="IPR035965">
    <property type="entry name" value="PAS-like_dom_sf"/>
</dbReference>
<feature type="domain" description="PAC" evidence="3">
    <location>
        <begin position="312"/>
        <end position="364"/>
    </location>
</feature>
<dbReference type="InterPro" id="IPR000160">
    <property type="entry name" value="GGDEF_dom"/>
</dbReference>
<dbReference type="Gene3D" id="3.30.450.20">
    <property type="entry name" value="PAS domain"/>
    <property type="match status" value="1"/>
</dbReference>
<keyword evidence="1" id="KW-0812">Transmembrane</keyword>
<evidence type="ECO:0000256" key="1">
    <source>
        <dbReference type="SAM" id="Phobius"/>
    </source>
</evidence>
<dbReference type="NCBIfam" id="TIGR00229">
    <property type="entry name" value="sensory_box"/>
    <property type="match status" value="1"/>
</dbReference>
<protein>
    <submittedName>
        <fullName evidence="6">Diguanylate cyclase/phosphodiesterase (GGDEF &amp; EAL domains) with PAS/PAC sensor(S)</fullName>
    </submittedName>
</protein>
<dbReference type="Gene3D" id="3.20.20.450">
    <property type="entry name" value="EAL domain"/>
    <property type="match status" value="1"/>
</dbReference>
<organism evidence="6">
    <name type="scientific">hydrothermal vent metagenome</name>
    <dbReference type="NCBI Taxonomy" id="652676"/>
    <lineage>
        <taxon>unclassified sequences</taxon>
        <taxon>metagenomes</taxon>
        <taxon>ecological metagenomes</taxon>
    </lineage>
</organism>
<feature type="domain" description="EAL" evidence="4">
    <location>
        <begin position="538"/>
        <end position="786"/>
    </location>
</feature>
<dbReference type="InterPro" id="IPR000700">
    <property type="entry name" value="PAS-assoc_C"/>
</dbReference>
<dbReference type="SMART" id="SM00091">
    <property type="entry name" value="PAS"/>
    <property type="match status" value="1"/>
</dbReference>
<dbReference type="SUPFAM" id="SSF55073">
    <property type="entry name" value="Nucleotide cyclase"/>
    <property type="match status" value="1"/>
</dbReference>
<feature type="domain" description="GGDEF" evidence="5">
    <location>
        <begin position="394"/>
        <end position="529"/>
    </location>
</feature>
<dbReference type="Gene3D" id="6.10.340.10">
    <property type="match status" value="1"/>
</dbReference>
<accession>A0A1W1BJ89</accession>
<dbReference type="CDD" id="cd00130">
    <property type="entry name" value="PAS"/>
    <property type="match status" value="1"/>
</dbReference>
<keyword evidence="1" id="KW-1133">Transmembrane helix</keyword>
<dbReference type="InterPro" id="IPR052155">
    <property type="entry name" value="Biofilm_reg_signaling"/>
</dbReference>
<dbReference type="AlphaFoldDB" id="A0A1W1BJ89"/>
<proteinExistence type="predicted"/>
<dbReference type="SUPFAM" id="SSF141868">
    <property type="entry name" value="EAL domain-like"/>
    <property type="match status" value="1"/>
</dbReference>
<evidence type="ECO:0000259" key="4">
    <source>
        <dbReference type="PROSITE" id="PS50883"/>
    </source>
</evidence>